<organism evidence="2 3">
    <name type="scientific">Archangium gephyra</name>
    <dbReference type="NCBI Taxonomy" id="48"/>
    <lineage>
        <taxon>Bacteria</taxon>
        <taxon>Pseudomonadati</taxon>
        <taxon>Myxococcota</taxon>
        <taxon>Myxococcia</taxon>
        <taxon>Myxococcales</taxon>
        <taxon>Cystobacterineae</taxon>
        <taxon>Archangiaceae</taxon>
        <taxon>Archangium</taxon>
    </lineage>
</organism>
<accession>A0A2W5SY46</accession>
<keyword evidence="2" id="KW-0282">Flagellum</keyword>
<feature type="compositionally biased region" description="Basic and acidic residues" evidence="1">
    <location>
        <begin position="147"/>
        <end position="169"/>
    </location>
</feature>
<dbReference type="Proteomes" id="UP000249061">
    <property type="component" value="Unassembled WGS sequence"/>
</dbReference>
<feature type="region of interest" description="Disordered" evidence="1">
    <location>
        <begin position="18"/>
        <end position="217"/>
    </location>
</feature>
<feature type="compositionally biased region" description="Polar residues" evidence="1">
    <location>
        <begin position="126"/>
        <end position="141"/>
    </location>
</feature>
<dbReference type="EMBL" id="QFQP01000028">
    <property type="protein sequence ID" value="PZR07870.1"/>
    <property type="molecule type" value="Genomic_DNA"/>
</dbReference>
<sequence length="331" mass="35290">MSRVDDDRDAARVAARLAEAKRNEEAQKNKKAAEGNAFSKLVQGQKKEAQVRQEQATAKSTLAQLLEAAESHSADEARHLAEHGAESTQQESAFKSKLGTQGREQRIHSNTRSAGEQSQHVKEQTEQGTAQTANARQSDQAGTLKGADSRKADARISNEKLDERKEASESGKSSQGGGVGGASREKGDIKADADKGGGQQGQKDGKDNAPAANPSFRFNPALMAPVTVAKTKEASGSDRLRKVANELAQKIVERVRVGTNAAGKMEFQVDLKSDVLSGLSLKVSAHNGKIKAVFQGADKDVLKMIEEQSEALKAALGARGLTLEDLKIEAR</sequence>
<reference evidence="2 3" key="1">
    <citation type="submission" date="2017-08" db="EMBL/GenBank/DDBJ databases">
        <title>Infants hospitalized years apart are colonized by the same room-sourced microbial strains.</title>
        <authorList>
            <person name="Brooks B."/>
            <person name="Olm M.R."/>
            <person name="Firek B.A."/>
            <person name="Baker R."/>
            <person name="Thomas B.C."/>
            <person name="Morowitz M.J."/>
            <person name="Banfield J.F."/>
        </authorList>
    </citation>
    <scope>NUCLEOTIDE SEQUENCE [LARGE SCALE GENOMIC DNA]</scope>
    <source>
        <strain evidence="2">S2_003_000_R2_14</strain>
    </source>
</reference>
<evidence type="ECO:0000256" key="1">
    <source>
        <dbReference type="SAM" id="MobiDB-lite"/>
    </source>
</evidence>
<dbReference type="AlphaFoldDB" id="A0A2W5SY46"/>
<feature type="compositionally biased region" description="Polar residues" evidence="1">
    <location>
        <begin position="52"/>
        <end position="63"/>
    </location>
</feature>
<evidence type="ECO:0000313" key="3">
    <source>
        <dbReference type="Proteomes" id="UP000249061"/>
    </source>
</evidence>
<comment type="caution">
    <text evidence="2">The sequence shown here is derived from an EMBL/GenBank/DDBJ whole genome shotgun (WGS) entry which is preliminary data.</text>
</comment>
<proteinExistence type="predicted"/>
<feature type="compositionally biased region" description="Basic and acidic residues" evidence="1">
    <location>
        <begin position="18"/>
        <end position="33"/>
    </location>
</feature>
<evidence type="ECO:0000313" key="2">
    <source>
        <dbReference type="EMBL" id="PZR07870.1"/>
    </source>
</evidence>
<feature type="compositionally biased region" description="Basic and acidic residues" evidence="1">
    <location>
        <begin position="183"/>
        <end position="195"/>
    </location>
</feature>
<dbReference type="InterPro" id="IPR038610">
    <property type="entry name" value="FliK-like_C_sf"/>
</dbReference>
<name>A0A2W5SY46_9BACT</name>
<feature type="compositionally biased region" description="Polar residues" evidence="1">
    <location>
        <begin position="108"/>
        <end position="118"/>
    </location>
</feature>
<feature type="compositionally biased region" description="Basic and acidic residues" evidence="1">
    <location>
        <begin position="69"/>
        <end position="85"/>
    </location>
</feature>
<protein>
    <submittedName>
        <fullName evidence="2">Flagellar hook-length control protein FliK</fullName>
    </submittedName>
</protein>
<keyword evidence="2" id="KW-0969">Cilium</keyword>
<keyword evidence="2" id="KW-0966">Cell projection</keyword>
<gene>
    <name evidence="2" type="ORF">DI536_26260</name>
</gene>
<dbReference type="Gene3D" id="3.30.750.140">
    <property type="match status" value="1"/>
</dbReference>